<accession>A0A649VXP0</accession>
<dbReference type="GO" id="GO:0016616">
    <property type="term" value="F:oxidoreductase activity, acting on the CH-OH group of donors, NAD or NADP as acceptor"/>
    <property type="evidence" value="ECO:0007669"/>
    <property type="project" value="InterPro"/>
</dbReference>
<proteinExistence type="predicted"/>
<protein>
    <submittedName>
        <fullName evidence="2">UDP-glucose dehydrogenase</fullName>
    </submittedName>
</protein>
<name>A0A649VXP0_9CAUD</name>
<dbReference type="InterPro" id="IPR013328">
    <property type="entry name" value="6PGD_dom2"/>
</dbReference>
<sequence>MRVLQVGYGVIGREVFTDYSTACAMEGHEYMVTDLYKAAPTGHEWDGERIDLAVILVNTPARGNGLFDYTDLLTAVREYIDIASYVLIRSTVGLDFLSTPLYRSMSGKIGFSPEFYGATKWSRRAVLDMGFTIYSTGVPRWFMEAVDPTWGVNDDAIQIGTPAEVILAKLAENAYLATKVTFFHELALAAERYGADPERVRQIVTADPRIGPAHSYMEEPGWTSHCFDKDVPAYAQTVDSTLVRAAILANRATLLPARKSPVPPEN</sequence>
<dbReference type="PANTHER" id="PTHR43750">
    <property type="entry name" value="UDP-GLUCOSE 6-DEHYDROGENASE TUAD"/>
    <property type="match status" value="1"/>
</dbReference>
<dbReference type="EMBL" id="MN586059">
    <property type="protein sequence ID" value="QGJ97038.1"/>
    <property type="molecule type" value="Genomic_DNA"/>
</dbReference>
<dbReference type="KEGG" id="vg:80005790"/>
<dbReference type="InterPro" id="IPR008927">
    <property type="entry name" value="6-PGluconate_DH-like_C_sf"/>
</dbReference>
<keyword evidence="3" id="KW-1185">Reference proteome</keyword>
<evidence type="ECO:0000259" key="1">
    <source>
        <dbReference type="Pfam" id="PF00984"/>
    </source>
</evidence>
<reference evidence="2 3" key="1">
    <citation type="submission" date="2019-10" db="EMBL/GenBank/DDBJ databases">
        <authorList>
            <person name="Aull H.A."/>
            <person name="Lauer M.J."/>
            <person name="Garlena R.A."/>
            <person name="Russell D.A."/>
            <person name="Pope W.H."/>
            <person name="Jacobs-Sera D."/>
            <person name="Hatfull G.F."/>
        </authorList>
    </citation>
    <scope>NUCLEOTIDE SEQUENCE [LARGE SCALE GENOMIC DNA]</scope>
</reference>
<dbReference type="PANTHER" id="PTHR43750:SF3">
    <property type="entry name" value="UDP-GLUCOSE 6-DEHYDROGENASE TUAD"/>
    <property type="match status" value="1"/>
</dbReference>
<feature type="domain" description="UDP-glucose/GDP-mannose dehydrogenase dimerisation" evidence="1">
    <location>
        <begin position="167"/>
        <end position="248"/>
    </location>
</feature>
<dbReference type="RefSeq" id="YP_010752118.1">
    <property type="nucleotide sequence ID" value="NC_073376.1"/>
</dbReference>
<dbReference type="GO" id="GO:0051287">
    <property type="term" value="F:NAD binding"/>
    <property type="evidence" value="ECO:0007669"/>
    <property type="project" value="InterPro"/>
</dbReference>
<dbReference type="Gene3D" id="1.10.1040.10">
    <property type="entry name" value="N-(1-d-carboxylethyl)-l-norvaline Dehydrogenase, domain 2"/>
    <property type="match status" value="1"/>
</dbReference>
<organism evidence="2 3">
    <name type="scientific">Microbacterium phage Teamocil</name>
    <dbReference type="NCBI Taxonomy" id="2656554"/>
    <lineage>
        <taxon>Viruses</taxon>
        <taxon>Duplodnaviria</taxon>
        <taxon>Heunggongvirae</taxon>
        <taxon>Uroviricota</taxon>
        <taxon>Caudoviricetes</taxon>
        <taxon>Hodgkinviridae</taxon>
        <taxon>Metamorphoovirus</taxon>
        <taxon>Metamorphoovirus teamocil</taxon>
    </lineage>
</organism>
<evidence type="ECO:0000313" key="3">
    <source>
        <dbReference type="Proteomes" id="UP000424425"/>
    </source>
</evidence>
<evidence type="ECO:0000313" key="2">
    <source>
        <dbReference type="EMBL" id="QGJ97038.1"/>
    </source>
</evidence>
<dbReference type="Pfam" id="PF00984">
    <property type="entry name" value="UDPG_MGDP_dh"/>
    <property type="match status" value="1"/>
</dbReference>
<gene>
    <name evidence="2" type="primary">90</name>
    <name evidence="2" type="ORF">PBI_TEAMOCIL_90</name>
</gene>
<dbReference type="GeneID" id="80005790"/>
<dbReference type="SUPFAM" id="SSF48179">
    <property type="entry name" value="6-phosphogluconate dehydrogenase C-terminal domain-like"/>
    <property type="match status" value="1"/>
</dbReference>
<dbReference type="Proteomes" id="UP000424425">
    <property type="component" value="Segment"/>
</dbReference>
<dbReference type="InterPro" id="IPR014026">
    <property type="entry name" value="UDP-Glc/GDP-Man_DH_dimer"/>
</dbReference>